<dbReference type="AlphaFoldDB" id="A0A2T5PTG3"/>
<evidence type="ECO:0000313" key="1">
    <source>
        <dbReference type="EMBL" id="PTU81020.1"/>
    </source>
</evidence>
<dbReference type="RefSeq" id="WP_108232687.1">
    <property type="nucleotide sequence ID" value="NZ_QASO01000001.1"/>
</dbReference>
<proteinExistence type="predicted"/>
<keyword evidence="2" id="KW-1185">Reference proteome</keyword>
<name>A0A2T5PTG3_ECTOL</name>
<sequence length="157" mass="17223">MSHETNGNVVVQLFQANAQYLQRLVELSQQAVSQGVGHSQQLTLAALAESGEEIQALMAVTDVPALIAVQLELTRRRWEKRQAAIQKVLQSDSGNPAKVTGELAEAFIDWNQQVSRIVADAIKSSGSPPQWTAYLNQFSQMWPGAHVATEKKGRSSR</sequence>
<evidence type="ECO:0000313" key="2">
    <source>
        <dbReference type="Proteomes" id="UP000244052"/>
    </source>
</evidence>
<dbReference type="EMBL" id="QASO01000001">
    <property type="protein sequence ID" value="PTU81020.1"/>
    <property type="molecule type" value="Genomic_DNA"/>
</dbReference>
<evidence type="ECO:0008006" key="3">
    <source>
        <dbReference type="Google" id="ProtNLM"/>
    </source>
</evidence>
<protein>
    <recommendedName>
        <fullName evidence="3">Phasin domain-containing protein</fullName>
    </recommendedName>
</protein>
<dbReference type="Proteomes" id="UP000244052">
    <property type="component" value="Unassembled WGS sequence"/>
</dbReference>
<gene>
    <name evidence="1" type="ORF">DBO86_00495</name>
</gene>
<organism evidence="1 2">
    <name type="scientific">Ectopseudomonas oleovorans</name>
    <name type="common">Pseudomonas oleovorans</name>
    <dbReference type="NCBI Taxonomy" id="301"/>
    <lineage>
        <taxon>Bacteria</taxon>
        <taxon>Pseudomonadati</taxon>
        <taxon>Pseudomonadota</taxon>
        <taxon>Gammaproteobacteria</taxon>
        <taxon>Pseudomonadales</taxon>
        <taxon>Pseudomonadaceae</taxon>
        <taxon>Ectopseudomonas</taxon>
    </lineage>
</organism>
<accession>A0A2T5PTG3</accession>
<reference evidence="1 2" key="1">
    <citation type="submission" date="2018-04" db="EMBL/GenBank/DDBJ databases">
        <title>Pseudomonas sp. nov., isolated from mangrove soil.</title>
        <authorList>
            <person name="Chen C."/>
        </authorList>
    </citation>
    <scope>NUCLEOTIDE SEQUENCE [LARGE SCALE GENOMIC DNA]</scope>
    <source>
        <strain evidence="1 2">JCM 14246</strain>
    </source>
</reference>
<comment type="caution">
    <text evidence="1">The sequence shown here is derived from an EMBL/GenBank/DDBJ whole genome shotgun (WGS) entry which is preliminary data.</text>
</comment>